<organism evidence="1 2">
    <name type="scientific">Coleofasciculus chthonoplastes PCC 7420</name>
    <dbReference type="NCBI Taxonomy" id="118168"/>
    <lineage>
        <taxon>Bacteria</taxon>
        <taxon>Bacillati</taxon>
        <taxon>Cyanobacteriota</taxon>
        <taxon>Cyanophyceae</taxon>
        <taxon>Coleofasciculales</taxon>
        <taxon>Coleofasciculaceae</taxon>
        <taxon>Coleofasciculus</taxon>
    </lineage>
</organism>
<accession>B4W4I3</accession>
<sequence>MNGEELAPLRSKLRLCSVPFYFVRLLRGQKAEGKRVMLSPSKN</sequence>
<dbReference type="Proteomes" id="UP000003835">
    <property type="component" value="Unassembled WGS sequence"/>
</dbReference>
<dbReference type="EMBL" id="DS989879">
    <property type="protein sequence ID" value="EDX70889.1"/>
    <property type="molecule type" value="Genomic_DNA"/>
</dbReference>
<dbReference type="HOGENOM" id="CLU_3232175_0_0_3"/>
<dbReference type="STRING" id="118168.MC7420_8099"/>
<evidence type="ECO:0000313" key="1">
    <source>
        <dbReference type="EMBL" id="EDX70889.1"/>
    </source>
</evidence>
<gene>
    <name evidence="1" type="ORF">MC7420_8099</name>
</gene>
<reference evidence="1 2" key="1">
    <citation type="submission" date="2008-07" db="EMBL/GenBank/DDBJ databases">
        <authorList>
            <person name="Tandeau de Marsac N."/>
            <person name="Ferriera S."/>
            <person name="Johnson J."/>
            <person name="Kravitz S."/>
            <person name="Beeson K."/>
            <person name="Sutton G."/>
            <person name="Rogers Y.-H."/>
            <person name="Friedman R."/>
            <person name="Frazier M."/>
            <person name="Venter J.C."/>
        </authorList>
    </citation>
    <scope>NUCLEOTIDE SEQUENCE [LARGE SCALE GENOMIC DNA]</scope>
    <source>
        <strain evidence="1 2">PCC 7420</strain>
    </source>
</reference>
<dbReference type="AlphaFoldDB" id="B4W4I3"/>
<proteinExistence type="predicted"/>
<name>B4W4I3_9CYAN</name>
<keyword evidence="2" id="KW-1185">Reference proteome</keyword>
<protein>
    <submittedName>
        <fullName evidence="1">Uncharacterized protein</fullName>
    </submittedName>
</protein>
<evidence type="ECO:0000313" key="2">
    <source>
        <dbReference type="Proteomes" id="UP000003835"/>
    </source>
</evidence>